<evidence type="ECO:0000256" key="4">
    <source>
        <dbReference type="RuleBase" id="RU000481"/>
    </source>
</evidence>
<accession>A0A9X7AJ85</accession>
<dbReference type="GO" id="GO:0008483">
    <property type="term" value="F:transaminase activity"/>
    <property type="evidence" value="ECO:0007669"/>
    <property type="project" value="UniProtKB-KW"/>
</dbReference>
<dbReference type="EMBL" id="NVCO01000085">
    <property type="protein sequence ID" value="PFT39266.1"/>
    <property type="molecule type" value="Genomic_DNA"/>
</dbReference>
<keyword evidence="2 4" id="KW-0032">Aminotransferase</keyword>
<reference evidence="6 7" key="1">
    <citation type="submission" date="2017-09" db="EMBL/GenBank/DDBJ databases">
        <title>Large-scale bioinformatics analysis of Bacillus genomes uncovers conserved roles of natural products in bacterial physiology.</title>
        <authorList>
            <consortium name="Agbiome Team Llc"/>
            <person name="Bleich R.M."/>
            <person name="Grubbs K.J."/>
            <person name="Santa Maria K.C."/>
            <person name="Allen S.E."/>
            <person name="Farag S."/>
            <person name="Shank E.A."/>
            <person name="Bowers A."/>
        </authorList>
    </citation>
    <scope>NUCLEOTIDE SEQUENCE [LARGE SCALE GENOMIC DNA]</scope>
    <source>
        <strain evidence="6 7">AFS065400</strain>
    </source>
</reference>
<proteinExistence type="inferred from homology"/>
<dbReference type="PANTHER" id="PTHR42832:SF3">
    <property type="entry name" value="L-GLUTAMINE--4-(METHYLSULFANYL)-2-OXOBUTANOATE AMINOTRANSFERASE"/>
    <property type="match status" value="1"/>
</dbReference>
<evidence type="ECO:0000256" key="3">
    <source>
        <dbReference type="ARBA" id="ARBA00022679"/>
    </source>
</evidence>
<dbReference type="InterPro" id="IPR015424">
    <property type="entry name" value="PyrdxlP-dep_Trfase"/>
</dbReference>
<name>A0A9X7AJ85_BACTU</name>
<dbReference type="InterPro" id="IPR015421">
    <property type="entry name" value="PyrdxlP-dep_Trfase_major"/>
</dbReference>
<dbReference type="Gene3D" id="3.90.1150.10">
    <property type="entry name" value="Aspartate Aminotransferase, domain 1"/>
    <property type="match status" value="1"/>
</dbReference>
<comment type="cofactor">
    <cofactor evidence="1 4">
        <name>pyridoxal 5'-phosphate</name>
        <dbReference type="ChEBI" id="CHEBI:597326"/>
    </cofactor>
</comment>
<dbReference type="PROSITE" id="PS00105">
    <property type="entry name" value="AA_TRANSFER_CLASS_1"/>
    <property type="match status" value="1"/>
</dbReference>
<evidence type="ECO:0000313" key="6">
    <source>
        <dbReference type="EMBL" id="PFT39266.1"/>
    </source>
</evidence>
<dbReference type="PANTHER" id="PTHR42832">
    <property type="entry name" value="AMINO ACID AMINOTRANSFERASE"/>
    <property type="match status" value="1"/>
</dbReference>
<evidence type="ECO:0000259" key="5">
    <source>
        <dbReference type="Pfam" id="PF00155"/>
    </source>
</evidence>
<dbReference type="InterPro" id="IPR050881">
    <property type="entry name" value="LL-DAP_aminotransferase"/>
</dbReference>
<dbReference type="InterPro" id="IPR004838">
    <property type="entry name" value="NHTrfase_class1_PyrdxlP-BS"/>
</dbReference>
<comment type="similarity">
    <text evidence="4">Belongs to the class-I pyridoxal-phosphate-dependent aminotransferase family.</text>
</comment>
<dbReference type="NCBIfam" id="NF004937">
    <property type="entry name" value="PRK06290.1"/>
    <property type="match status" value="1"/>
</dbReference>
<dbReference type="Gene3D" id="3.40.640.10">
    <property type="entry name" value="Type I PLP-dependent aspartate aminotransferase-like (Major domain)"/>
    <property type="match status" value="1"/>
</dbReference>
<evidence type="ECO:0000256" key="1">
    <source>
        <dbReference type="ARBA" id="ARBA00001933"/>
    </source>
</evidence>
<comment type="caution">
    <text evidence="6">The sequence shown here is derived from an EMBL/GenBank/DDBJ whole genome shotgun (WGS) entry which is preliminary data.</text>
</comment>
<dbReference type="InterPro" id="IPR004839">
    <property type="entry name" value="Aminotransferase_I/II_large"/>
</dbReference>
<protein>
    <recommendedName>
        <fullName evidence="4">Aminotransferase</fullName>
        <ecNumber evidence="4">2.6.1.-</ecNumber>
    </recommendedName>
</protein>
<dbReference type="Pfam" id="PF00155">
    <property type="entry name" value="Aminotran_1_2"/>
    <property type="match status" value="1"/>
</dbReference>
<dbReference type="InterPro" id="IPR015422">
    <property type="entry name" value="PyrdxlP-dep_Trfase_small"/>
</dbReference>
<gene>
    <name evidence="6" type="ORF">COK72_24060</name>
</gene>
<evidence type="ECO:0000313" key="7">
    <source>
        <dbReference type="Proteomes" id="UP000226106"/>
    </source>
</evidence>
<organism evidence="6 7">
    <name type="scientific">Bacillus thuringiensis</name>
    <dbReference type="NCBI Taxonomy" id="1428"/>
    <lineage>
        <taxon>Bacteria</taxon>
        <taxon>Bacillati</taxon>
        <taxon>Bacillota</taxon>
        <taxon>Bacilli</taxon>
        <taxon>Bacillales</taxon>
        <taxon>Bacillaceae</taxon>
        <taxon>Bacillus</taxon>
        <taxon>Bacillus cereus group</taxon>
    </lineage>
</organism>
<dbReference type="CDD" id="cd00609">
    <property type="entry name" value="AAT_like"/>
    <property type="match status" value="1"/>
</dbReference>
<dbReference type="EC" id="2.6.1.-" evidence="4"/>
<keyword evidence="3 4" id="KW-0808">Transferase</keyword>
<sequence length="420" mass="47262">MGVLGVRTVLKSYMQELFADRLGGTNFGTEEVLYKFEKIKRAKIEATLSKPHMNLIDMGIGEPDMMADRQAVQILFAEASKRENRGYTDNGVLAFNKAVSMYMEQTFNVHDIDMKKEVNHCIGAKSALAMLPYAFINPGDITLITKPGYPIMEKHTEWLGGEVVSLPLYKENNFLPDMSVIPREVRKRAKLLYINYPNNPTGAIATREFYEEVVAFAKENNIIVVSDEAYAGLVFDGNRPLSFLSVPGAKEVGVAVHSFSKAFNMAGWRLGFVVGNELIIKAFATIKDNVDSGQFAAIQKAGIYCLEHTEITSSAAHKYSRRLNLLVQVLNDLGFLAKKPKGSFFLYIEAPKGILNGQQFHTAEDFSHFLIKEKLISTVPWDDIGRFVRFSVTFDARDEIEEVQIINEIRNRLSGMKFVW</sequence>
<evidence type="ECO:0000256" key="2">
    <source>
        <dbReference type="ARBA" id="ARBA00022576"/>
    </source>
</evidence>
<dbReference type="Proteomes" id="UP000226106">
    <property type="component" value="Unassembled WGS sequence"/>
</dbReference>
<feature type="domain" description="Aminotransferase class I/classII large" evidence="5">
    <location>
        <begin position="55"/>
        <end position="392"/>
    </location>
</feature>
<dbReference type="SUPFAM" id="SSF53383">
    <property type="entry name" value="PLP-dependent transferases"/>
    <property type="match status" value="1"/>
</dbReference>
<dbReference type="AlphaFoldDB" id="A0A9X7AJ85"/>
<dbReference type="GO" id="GO:0030170">
    <property type="term" value="F:pyridoxal phosphate binding"/>
    <property type="evidence" value="ECO:0007669"/>
    <property type="project" value="InterPro"/>
</dbReference>